<dbReference type="Proteomes" id="UP000828390">
    <property type="component" value="Unassembled WGS sequence"/>
</dbReference>
<evidence type="ECO:0000256" key="1">
    <source>
        <dbReference type="SAM" id="MobiDB-lite"/>
    </source>
</evidence>
<evidence type="ECO:0000313" key="2">
    <source>
        <dbReference type="EMBL" id="KAH3718386.1"/>
    </source>
</evidence>
<reference evidence="2" key="1">
    <citation type="journal article" date="2019" name="bioRxiv">
        <title>The Genome of the Zebra Mussel, Dreissena polymorpha: A Resource for Invasive Species Research.</title>
        <authorList>
            <person name="McCartney M.A."/>
            <person name="Auch B."/>
            <person name="Kono T."/>
            <person name="Mallez S."/>
            <person name="Zhang Y."/>
            <person name="Obille A."/>
            <person name="Becker A."/>
            <person name="Abrahante J.E."/>
            <person name="Garbe J."/>
            <person name="Badalamenti J.P."/>
            <person name="Herman A."/>
            <person name="Mangelson H."/>
            <person name="Liachko I."/>
            <person name="Sullivan S."/>
            <person name="Sone E.D."/>
            <person name="Koren S."/>
            <person name="Silverstein K.A.T."/>
            <person name="Beckman K.B."/>
            <person name="Gohl D.M."/>
        </authorList>
    </citation>
    <scope>NUCLEOTIDE SEQUENCE</scope>
    <source>
        <strain evidence="2">Duluth1</strain>
        <tissue evidence="2">Whole animal</tissue>
    </source>
</reference>
<proteinExistence type="predicted"/>
<keyword evidence="3" id="KW-1185">Reference proteome</keyword>
<dbReference type="EMBL" id="JAIWYP010000013">
    <property type="protein sequence ID" value="KAH3718386.1"/>
    <property type="molecule type" value="Genomic_DNA"/>
</dbReference>
<feature type="region of interest" description="Disordered" evidence="1">
    <location>
        <begin position="1"/>
        <end position="26"/>
    </location>
</feature>
<gene>
    <name evidence="2" type="ORF">DPMN_061189</name>
</gene>
<protein>
    <submittedName>
        <fullName evidence="2">Uncharacterized protein</fullName>
    </submittedName>
</protein>
<reference evidence="2" key="2">
    <citation type="submission" date="2020-11" db="EMBL/GenBank/DDBJ databases">
        <authorList>
            <person name="McCartney M.A."/>
            <person name="Auch B."/>
            <person name="Kono T."/>
            <person name="Mallez S."/>
            <person name="Becker A."/>
            <person name="Gohl D.M."/>
            <person name="Silverstein K.A.T."/>
            <person name="Koren S."/>
            <person name="Bechman K.B."/>
            <person name="Herman A."/>
            <person name="Abrahante J.E."/>
            <person name="Garbe J."/>
        </authorList>
    </citation>
    <scope>NUCLEOTIDE SEQUENCE</scope>
    <source>
        <strain evidence="2">Duluth1</strain>
        <tissue evidence="2">Whole animal</tissue>
    </source>
</reference>
<evidence type="ECO:0000313" key="3">
    <source>
        <dbReference type="Proteomes" id="UP000828390"/>
    </source>
</evidence>
<sequence length="115" mass="12144">MSTSWISKENVNTTQSSRNSRTGTEDYFPEVTAFGVQTVESNRSSPHTGGYGGGGKMWPRAALSALVIGHADPGGTKVVNGLLCGVIYVQSNGEECGEDRFDSTVWTPNAVTSGK</sequence>
<feature type="compositionally biased region" description="Polar residues" evidence="1">
    <location>
        <begin position="1"/>
        <end position="22"/>
    </location>
</feature>
<organism evidence="2 3">
    <name type="scientific">Dreissena polymorpha</name>
    <name type="common">Zebra mussel</name>
    <name type="synonym">Mytilus polymorpha</name>
    <dbReference type="NCBI Taxonomy" id="45954"/>
    <lineage>
        <taxon>Eukaryota</taxon>
        <taxon>Metazoa</taxon>
        <taxon>Spiralia</taxon>
        <taxon>Lophotrochozoa</taxon>
        <taxon>Mollusca</taxon>
        <taxon>Bivalvia</taxon>
        <taxon>Autobranchia</taxon>
        <taxon>Heteroconchia</taxon>
        <taxon>Euheterodonta</taxon>
        <taxon>Imparidentia</taxon>
        <taxon>Neoheterodontei</taxon>
        <taxon>Myida</taxon>
        <taxon>Dreissenoidea</taxon>
        <taxon>Dreissenidae</taxon>
        <taxon>Dreissena</taxon>
    </lineage>
</organism>
<name>A0A9D4HIY3_DREPO</name>
<accession>A0A9D4HIY3</accession>
<comment type="caution">
    <text evidence="2">The sequence shown here is derived from an EMBL/GenBank/DDBJ whole genome shotgun (WGS) entry which is preliminary data.</text>
</comment>
<dbReference type="AlphaFoldDB" id="A0A9D4HIY3"/>